<evidence type="ECO:0000313" key="3">
    <source>
        <dbReference type="EMBL" id="CBJ29948.1"/>
    </source>
</evidence>
<reference evidence="3 4" key="1">
    <citation type="journal article" date="2010" name="Nature">
        <title>The Ectocarpus genome and the independent evolution of multicellularity in brown algae.</title>
        <authorList>
            <person name="Cock J.M."/>
            <person name="Sterck L."/>
            <person name="Rouze P."/>
            <person name="Scornet D."/>
            <person name="Allen A.E."/>
            <person name="Amoutzias G."/>
            <person name="Anthouard V."/>
            <person name="Artiguenave F."/>
            <person name="Aury J.M."/>
            <person name="Badger J.H."/>
            <person name="Beszteri B."/>
            <person name="Billiau K."/>
            <person name="Bonnet E."/>
            <person name="Bothwell J.H."/>
            <person name="Bowler C."/>
            <person name="Boyen C."/>
            <person name="Brownlee C."/>
            <person name="Carrano C.J."/>
            <person name="Charrier B."/>
            <person name="Cho G.Y."/>
            <person name="Coelho S.M."/>
            <person name="Collen J."/>
            <person name="Corre E."/>
            <person name="Da Silva C."/>
            <person name="Delage L."/>
            <person name="Delaroque N."/>
            <person name="Dittami S.M."/>
            <person name="Doulbeau S."/>
            <person name="Elias M."/>
            <person name="Farnham G."/>
            <person name="Gachon C.M."/>
            <person name="Gschloessl B."/>
            <person name="Heesch S."/>
            <person name="Jabbari K."/>
            <person name="Jubin C."/>
            <person name="Kawai H."/>
            <person name="Kimura K."/>
            <person name="Kloareg B."/>
            <person name="Kupper F.C."/>
            <person name="Lang D."/>
            <person name="Le Bail A."/>
            <person name="Leblanc C."/>
            <person name="Lerouge P."/>
            <person name="Lohr M."/>
            <person name="Lopez P.J."/>
            <person name="Martens C."/>
            <person name="Maumus F."/>
            <person name="Michel G."/>
            <person name="Miranda-Saavedra D."/>
            <person name="Morales J."/>
            <person name="Moreau H."/>
            <person name="Motomura T."/>
            <person name="Nagasato C."/>
            <person name="Napoli C.A."/>
            <person name="Nelson D.R."/>
            <person name="Nyvall-Collen P."/>
            <person name="Peters A.F."/>
            <person name="Pommier C."/>
            <person name="Potin P."/>
            <person name="Poulain J."/>
            <person name="Quesneville H."/>
            <person name="Read B."/>
            <person name="Rensing S.A."/>
            <person name="Ritter A."/>
            <person name="Rousvoal S."/>
            <person name="Samanta M."/>
            <person name="Samson G."/>
            <person name="Schroeder D.C."/>
            <person name="Segurens B."/>
            <person name="Strittmatter M."/>
            <person name="Tonon T."/>
            <person name="Tregear J.W."/>
            <person name="Valentin K."/>
            <person name="von Dassow P."/>
            <person name="Yamagishi T."/>
            <person name="Van de Peer Y."/>
            <person name="Wincker P."/>
        </authorList>
    </citation>
    <scope>NUCLEOTIDE SEQUENCE [LARGE SCALE GENOMIC DNA]</scope>
    <source>
        <strain evidence="4">Ec32 / CCAP1310/4</strain>
    </source>
</reference>
<dbReference type="AlphaFoldDB" id="D7FMD0"/>
<dbReference type="Pfam" id="PF00300">
    <property type="entry name" value="His_Phos_1"/>
    <property type="match status" value="1"/>
</dbReference>
<keyword evidence="4" id="KW-1185">Reference proteome</keyword>
<keyword evidence="2" id="KW-0732">Signal</keyword>
<dbReference type="PANTHER" id="PTHR47580:SF1">
    <property type="entry name" value="PHOSPHOGLYCERATE MUTASE FAMILY PROTEIN"/>
    <property type="match status" value="1"/>
</dbReference>
<feature type="signal peptide" evidence="2">
    <location>
        <begin position="1"/>
        <end position="26"/>
    </location>
</feature>
<sequence length="279" mass="29647">MAPSPNALATACLAALFLTATPLSSAFTTRSTISNRNINLARSSSSRTAADVPKMAATERPGGHETPKRENDADSRHTAVAVSRGGFFASIATAALGTSAAALGLVLASPESASANGMLDFPPARLNNRYFLMRSGQGASDKEGVVQSHPIDKLHVDNRLTDQGVEETQRAAGVLRALGVGDAFIWADISSRAQDTARILAQELDIRQERVIPEYAFLEPRGMGIFDGKEVATVLPEVYEKDAISLTWRPPPNTDGTPNESVDDVFVRVRQCQEGGQGG</sequence>
<evidence type="ECO:0000313" key="4">
    <source>
        <dbReference type="Proteomes" id="UP000002630"/>
    </source>
</evidence>
<accession>D7FMD0</accession>
<gene>
    <name evidence="3" type="ORF">Esi_0166_0067</name>
</gene>
<dbReference type="InterPro" id="IPR029033">
    <property type="entry name" value="His_PPase_superfam"/>
</dbReference>
<proteinExistence type="predicted"/>
<dbReference type="Proteomes" id="UP000002630">
    <property type="component" value="Unassembled WGS sequence"/>
</dbReference>
<dbReference type="OrthoDB" id="4531at2759"/>
<feature type="compositionally biased region" description="Basic and acidic residues" evidence="1">
    <location>
        <begin position="61"/>
        <end position="75"/>
    </location>
</feature>
<dbReference type="CDD" id="cd07067">
    <property type="entry name" value="HP_PGM_like"/>
    <property type="match status" value="1"/>
</dbReference>
<organism evidence="3 4">
    <name type="scientific">Ectocarpus siliculosus</name>
    <name type="common">Brown alga</name>
    <name type="synonym">Conferva siliculosa</name>
    <dbReference type="NCBI Taxonomy" id="2880"/>
    <lineage>
        <taxon>Eukaryota</taxon>
        <taxon>Sar</taxon>
        <taxon>Stramenopiles</taxon>
        <taxon>Ochrophyta</taxon>
        <taxon>PX clade</taxon>
        <taxon>Phaeophyceae</taxon>
        <taxon>Ectocarpales</taxon>
        <taxon>Ectocarpaceae</taxon>
        <taxon>Ectocarpus</taxon>
    </lineage>
</organism>
<dbReference type="InParanoid" id="D7FMD0"/>
<evidence type="ECO:0000256" key="2">
    <source>
        <dbReference type="SAM" id="SignalP"/>
    </source>
</evidence>
<feature type="compositionally biased region" description="Polar residues" evidence="1">
    <location>
        <begin position="38"/>
        <end position="48"/>
    </location>
</feature>
<dbReference type="SUPFAM" id="SSF53254">
    <property type="entry name" value="Phosphoglycerate mutase-like"/>
    <property type="match status" value="1"/>
</dbReference>
<name>D7FMD0_ECTSI</name>
<dbReference type="InterPro" id="IPR013078">
    <property type="entry name" value="His_Pase_superF_clade-1"/>
</dbReference>
<feature type="region of interest" description="Disordered" evidence="1">
    <location>
        <begin position="38"/>
        <end position="75"/>
    </location>
</feature>
<dbReference type="EMBL" id="FN649760">
    <property type="protein sequence ID" value="CBJ29948.1"/>
    <property type="molecule type" value="Genomic_DNA"/>
</dbReference>
<feature type="chain" id="PRO_5003095334" evidence="2">
    <location>
        <begin position="27"/>
        <end position="279"/>
    </location>
</feature>
<dbReference type="PANTHER" id="PTHR47580">
    <property type="entry name" value="PHOSPHOGLYCERATE MUTASE FAMILY PROTEIN"/>
    <property type="match status" value="1"/>
</dbReference>
<dbReference type="Gene3D" id="3.40.50.1240">
    <property type="entry name" value="Phosphoglycerate mutase-like"/>
    <property type="match status" value="1"/>
</dbReference>
<dbReference type="eggNOG" id="ENOG502QQRI">
    <property type="taxonomic scope" value="Eukaryota"/>
</dbReference>
<protein>
    <submittedName>
        <fullName evidence="3">Uncharacterized protein</fullName>
    </submittedName>
</protein>
<evidence type="ECO:0000256" key="1">
    <source>
        <dbReference type="SAM" id="MobiDB-lite"/>
    </source>
</evidence>